<dbReference type="EMBL" id="JBGEHV010000029">
    <property type="protein sequence ID" value="MEY8040987.1"/>
    <property type="molecule type" value="Genomic_DNA"/>
</dbReference>
<evidence type="ECO:0000313" key="8">
    <source>
        <dbReference type="Proteomes" id="UP001564626"/>
    </source>
</evidence>
<comment type="similarity">
    <text evidence="1">Belongs to the peptidase S1 family.</text>
</comment>
<dbReference type="InterPro" id="IPR001314">
    <property type="entry name" value="Peptidase_S1A"/>
</dbReference>
<feature type="chain" id="PRO_5047026581" evidence="5">
    <location>
        <begin position="29"/>
        <end position="273"/>
    </location>
</feature>
<keyword evidence="3 7" id="KW-0645">Protease</keyword>
<evidence type="ECO:0000256" key="5">
    <source>
        <dbReference type="SAM" id="SignalP"/>
    </source>
</evidence>
<dbReference type="PROSITE" id="PS00134">
    <property type="entry name" value="TRYPSIN_HIS"/>
    <property type="match status" value="1"/>
</dbReference>
<dbReference type="PANTHER" id="PTHR24276:SF98">
    <property type="entry name" value="FI18310P1-RELATED"/>
    <property type="match status" value="1"/>
</dbReference>
<gene>
    <name evidence="7" type="ORF">AB8O55_16380</name>
</gene>
<dbReference type="GO" id="GO:0008233">
    <property type="term" value="F:peptidase activity"/>
    <property type="evidence" value="ECO:0007669"/>
    <property type="project" value="UniProtKB-KW"/>
</dbReference>
<keyword evidence="3" id="KW-0378">Hydrolase</keyword>
<dbReference type="InterPro" id="IPR009003">
    <property type="entry name" value="Peptidase_S1_PA"/>
</dbReference>
<protein>
    <submittedName>
        <fullName evidence="7">Serine protease</fullName>
    </submittedName>
</protein>
<dbReference type="PRINTS" id="PR00722">
    <property type="entry name" value="CHYMOTRYPSIN"/>
</dbReference>
<dbReference type="Proteomes" id="UP001564626">
    <property type="component" value="Unassembled WGS sequence"/>
</dbReference>
<dbReference type="PROSITE" id="PS50240">
    <property type="entry name" value="TRYPSIN_DOM"/>
    <property type="match status" value="1"/>
</dbReference>
<dbReference type="InterPro" id="IPR050430">
    <property type="entry name" value="Peptidase_S1"/>
</dbReference>
<keyword evidence="3" id="KW-0720">Serine protease</keyword>
<accession>A0ABV4CLX7</accession>
<evidence type="ECO:0000259" key="6">
    <source>
        <dbReference type="PROSITE" id="PS50240"/>
    </source>
</evidence>
<dbReference type="RefSeq" id="WP_345355445.1">
    <property type="nucleotide sequence ID" value="NZ_BAABII010000001.1"/>
</dbReference>
<evidence type="ECO:0000313" key="7">
    <source>
        <dbReference type="EMBL" id="MEY8040987.1"/>
    </source>
</evidence>
<sequence>MGSSRSGPVRIALAGAMTVLAGVQPAHADEQPQGRVLGGGPDSTDRAPWAVALTDGSGRQFCGGALVGPVEVVTAAHCVVDGTGSQRGPADLRVVAGRTDLGTGAGVVGRVVRTWVHPEYAGFEQGDDLAVLTLDAPLPQRPIPVVAPGDPAPYRPGTTGRVYGWGRTSEVGASSSTLRSVTVPVTDDQTCAAAYSTYDRTEMFCAGVPEGGRDACAGDSGGPFVVGGRLAGVVSFGTGCGRPGVPGVYTRLGGYPELADQLQPSGVGNSRSG</sequence>
<dbReference type="GO" id="GO:0006508">
    <property type="term" value="P:proteolysis"/>
    <property type="evidence" value="ECO:0007669"/>
    <property type="project" value="UniProtKB-KW"/>
</dbReference>
<feature type="domain" description="Peptidase S1" evidence="6">
    <location>
        <begin position="36"/>
        <end position="267"/>
    </location>
</feature>
<feature type="signal peptide" evidence="5">
    <location>
        <begin position="1"/>
        <end position="28"/>
    </location>
</feature>
<dbReference type="PANTHER" id="PTHR24276">
    <property type="entry name" value="POLYSERASE-RELATED"/>
    <property type="match status" value="1"/>
</dbReference>
<dbReference type="Pfam" id="PF00089">
    <property type="entry name" value="Trypsin"/>
    <property type="match status" value="1"/>
</dbReference>
<comment type="caution">
    <text evidence="7">The sequence shown here is derived from an EMBL/GenBank/DDBJ whole genome shotgun (WGS) entry which is preliminary data.</text>
</comment>
<keyword evidence="8" id="KW-1185">Reference proteome</keyword>
<dbReference type="PROSITE" id="PS00135">
    <property type="entry name" value="TRYPSIN_SER"/>
    <property type="match status" value="1"/>
</dbReference>
<name>A0ABV4CLX7_9PSEU</name>
<keyword evidence="5" id="KW-0732">Signal</keyword>
<organism evidence="7 8">
    <name type="scientific">Saccharopolyspora cebuensis</name>
    <dbReference type="NCBI Taxonomy" id="418759"/>
    <lineage>
        <taxon>Bacteria</taxon>
        <taxon>Bacillati</taxon>
        <taxon>Actinomycetota</taxon>
        <taxon>Actinomycetes</taxon>
        <taxon>Pseudonocardiales</taxon>
        <taxon>Pseudonocardiaceae</taxon>
        <taxon>Saccharopolyspora</taxon>
    </lineage>
</organism>
<dbReference type="InterPro" id="IPR043504">
    <property type="entry name" value="Peptidase_S1_PA_chymotrypsin"/>
</dbReference>
<evidence type="ECO:0000256" key="2">
    <source>
        <dbReference type="ARBA" id="ARBA00023157"/>
    </source>
</evidence>
<dbReference type="CDD" id="cd00190">
    <property type="entry name" value="Tryp_SPc"/>
    <property type="match status" value="1"/>
</dbReference>
<dbReference type="InterPro" id="IPR018114">
    <property type="entry name" value="TRYPSIN_HIS"/>
</dbReference>
<reference evidence="7 8" key="1">
    <citation type="submission" date="2024-08" db="EMBL/GenBank/DDBJ databases">
        <title>Genome mining of Saccharopolyspora cebuensis PGLac3 from Nigerian medicinal plant.</title>
        <authorList>
            <person name="Ezeobiora C.E."/>
            <person name="Igbokwe N.H."/>
            <person name="Amin D.H."/>
            <person name="Mendie U.E."/>
        </authorList>
    </citation>
    <scope>NUCLEOTIDE SEQUENCE [LARGE SCALE GENOMIC DNA]</scope>
    <source>
        <strain evidence="7 8">PGLac3</strain>
    </source>
</reference>
<evidence type="ECO:0000256" key="3">
    <source>
        <dbReference type="RuleBase" id="RU363034"/>
    </source>
</evidence>
<proteinExistence type="inferred from homology"/>
<dbReference type="SMART" id="SM00020">
    <property type="entry name" value="Tryp_SPc"/>
    <property type="match status" value="1"/>
</dbReference>
<feature type="region of interest" description="Disordered" evidence="4">
    <location>
        <begin position="25"/>
        <end position="45"/>
    </location>
</feature>
<dbReference type="InterPro" id="IPR033116">
    <property type="entry name" value="TRYPSIN_SER"/>
</dbReference>
<dbReference type="SUPFAM" id="SSF50494">
    <property type="entry name" value="Trypsin-like serine proteases"/>
    <property type="match status" value="1"/>
</dbReference>
<dbReference type="InterPro" id="IPR001254">
    <property type="entry name" value="Trypsin_dom"/>
</dbReference>
<evidence type="ECO:0000256" key="1">
    <source>
        <dbReference type="ARBA" id="ARBA00007664"/>
    </source>
</evidence>
<dbReference type="Gene3D" id="2.40.10.10">
    <property type="entry name" value="Trypsin-like serine proteases"/>
    <property type="match status" value="2"/>
</dbReference>
<evidence type="ECO:0000256" key="4">
    <source>
        <dbReference type="SAM" id="MobiDB-lite"/>
    </source>
</evidence>
<keyword evidence="2" id="KW-1015">Disulfide bond</keyword>